<reference evidence="6 7" key="1">
    <citation type="submission" date="2018-06" db="EMBL/GenBank/DDBJ databases">
        <authorList>
            <person name="Strepis N."/>
        </authorList>
    </citation>
    <scope>NUCLEOTIDE SEQUENCE [LARGE SCALE GENOMIC DNA]</scope>
    <source>
        <strain evidence="6">LUCI</strain>
    </source>
</reference>
<dbReference type="AlphaFoldDB" id="A0A498R4J1"/>
<evidence type="ECO:0000256" key="3">
    <source>
        <dbReference type="SAM" id="SignalP"/>
    </source>
</evidence>
<feature type="domain" description="CusB-like beta-barrel" evidence="5">
    <location>
        <begin position="239"/>
        <end position="322"/>
    </location>
</feature>
<feature type="domain" description="YbhG-like alpha-helical hairpin" evidence="4">
    <location>
        <begin position="73"/>
        <end position="201"/>
    </location>
</feature>
<dbReference type="GO" id="GO:0030313">
    <property type="term" value="C:cell envelope"/>
    <property type="evidence" value="ECO:0007669"/>
    <property type="project" value="UniProtKB-SubCell"/>
</dbReference>
<dbReference type="EMBL" id="UPPP01000063">
    <property type="protein sequence ID" value="VBB06354.1"/>
    <property type="molecule type" value="Genomic_DNA"/>
</dbReference>
<keyword evidence="2" id="KW-0175">Coiled coil</keyword>
<evidence type="ECO:0000259" key="4">
    <source>
        <dbReference type="Pfam" id="PF25881"/>
    </source>
</evidence>
<comment type="subcellular location">
    <subcellularLocation>
        <location evidence="1">Cell envelope</location>
    </subcellularLocation>
</comment>
<dbReference type="Pfam" id="PF25954">
    <property type="entry name" value="Beta-barrel_RND_2"/>
    <property type="match status" value="1"/>
</dbReference>
<feature type="chain" id="PRO_5038554269" evidence="3">
    <location>
        <begin position="25"/>
        <end position="323"/>
    </location>
</feature>
<feature type="signal peptide" evidence="3">
    <location>
        <begin position="1"/>
        <end position="24"/>
    </location>
</feature>
<dbReference type="InterPro" id="IPR050465">
    <property type="entry name" value="UPF0194_transport"/>
</dbReference>
<proteinExistence type="predicted"/>
<dbReference type="InterPro" id="IPR059052">
    <property type="entry name" value="HH_YbhG-like"/>
</dbReference>
<dbReference type="PANTHER" id="PTHR32347:SF23">
    <property type="entry name" value="BLL5650 PROTEIN"/>
    <property type="match status" value="1"/>
</dbReference>
<evidence type="ECO:0000313" key="6">
    <source>
        <dbReference type="EMBL" id="VBB06354.1"/>
    </source>
</evidence>
<dbReference type="Proteomes" id="UP000277811">
    <property type="component" value="Unassembled WGS sequence"/>
</dbReference>
<name>A0A498R4J1_9FIRM</name>
<evidence type="ECO:0000256" key="1">
    <source>
        <dbReference type="ARBA" id="ARBA00004196"/>
    </source>
</evidence>
<dbReference type="InterPro" id="IPR058792">
    <property type="entry name" value="Beta-barrel_RND_2"/>
</dbReference>
<dbReference type="OrthoDB" id="9778236at2"/>
<sequence>MNKKLIAGVALFAVLAAASGYKLFAPKEKGITATGTIEVTRADITAKVSGYIQHMSFQAGDRVKNGQVMLTIDRPDLKAQLLRDEAALAKARAQLDDLVKGSRSQEKEEAAASLTSARAVYEKAKLDWDRYRMLYAHNAISAQQLDAAQSAYEVAHSSLQTAESQQSLVNEGNRADVIEAQKLEVARSKAIVAASRTQVDDTTVHSPLNGLILTKNFENGEYVNAGVPIATVGDMSDAWVKIYVASSQLGLLKIGQPAIVKIDSFPDRKFQGEIKEISQNAEFTPRQSITERERANLVFAVKVKIDNRDGLLKPGMPADVVLQ</sequence>
<keyword evidence="7" id="KW-1185">Reference proteome</keyword>
<dbReference type="PANTHER" id="PTHR32347">
    <property type="entry name" value="EFFLUX SYSTEM COMPONENT YKNX-RELATED"/>
    <property type="match status" value="1"/>
</dbReference>
<protein>
    <submittedName>
        <fullName evidence="6">Rnd efflux pump membrane fusion protein barrel-sandwich domain</fullName>
    </submittedName>
</protein>
<dbReference type="Gene3D" id="2.40.30.170">
    <property type="match status" value="1"/>
</dbReference>
<dbReference type="RefSeq" id="WP_122627307.1">
    <property type="nucleotide sequence ID" value="NZ_UPPP01000063.1"/>
</dbReference>
<dbReference type="SUPFAM" id="SSF111369">
    <property type="entry name" value="HlyD-like secretion proteins"/>
    <property type="match status" value="3"/>
</dbReference>
<dbReference type="Gene3D" id="1.10.287.470">
    <property type="entry name" value="Helix hairpin bin"/>
    <property type="match status" value="2"/>
</dbReference>
<evidence type="ECO:0000259" key="5">
    <source>
        <dbReference type="Pfam" id="PF25954"/>
    </source>
</evidence>
<organism evidence="6 7">
    <name type="scientific">Lucifera butyrica</name>
    <dbReference type="NCBI Taxonomy" id="1351585"/>
    <lineage>
        <taxon>Bacteria</taxon>
        <taxon>Bacillati</taxon>
        <taxon>Bacillota</taxon>
        <taxon>Negativicutes</taxon>
        <taxon>Veillonellales</taxon>
        <taxon>Veillonellaceae</taxon>
        <taxon>Lucifera</taxon>
    </lineage>
</organism>
<dbReference type="Gene3D" id="2.40.50.100">
    <property type="match status" value="1"/>
</dbReference>
<accession>A0A498R4J1</accession>
<keyword evidence="3" id="KW-0732">Signal</keyword>
<gene>
    <name evidence="6" type="ORF">LUCI_1585</name>
</gene>
<dbReference type="Pfam" id="PF25881">
    <property type="entry name" value="HH_YBHG"/>
    <property type="match status" value="1"/>
</dbReference>
<evidence type="ECO:0000256" key="2">
    <source>
        <dbReference type="ARBA" id="ARBA00023054"/>
    </source>
</evidence>
<evidence type="ECO:0000313" key="7">
    <source>
        <dbReference type="Proteomes" id="UP000277811"/>
    </source>
</evidence>